<proteinExistence type="predicted"/>
<organism evidence="1 2">
    <name type="scientific">Colocasia esculenta</name>
    <name type="common">Wild taro</name>
    <name type="synonym">Arum esculentum</name>
    <dbReference type="NCBI Taxonomy" id="4460"/>
    <lineage>
        <taxon>Eukaryota</taxon>
        <taxon>Viridiplantae</taxon>
        <taxon>Streptophyta</taxon>
        <taxon>Embryophyta</taxon>
        <taxon>Tracheophyta</taxon>
        <taxon>Spermatophyta</taxon>
        <taxon>Magnoliopsida</taxon>
        <taxon>Liliopsida</taxon>
        <taxon>Araceae</taxon>
        <taxon>Aroideae</taxon>
        <taxon>Colocasieae</taxon>
        <taxon>Colocasia</taxon>
    </lineage>
</organism>
<evidence type="ECO:0000313" key="2">
    <source>
        <dbReference type="Proteomes" id="UP000652761"/>
    </source>
</evidence>
<sequence length="99" mass="10888">MGWEHRSVTSINLCWMQDGLYTLKLAAIVIASSSNSSTGIRKKAATPQRQVRSRLELLLGGYRAVVIDNLENSSEIAIRRVAELSGDFGKNLAFHKVNG</sequence>
<evidence type="ECO:0000313" key="1">
    <source>
        <dbReference type="EMBL" id="MQM19957.1"/>
    </source>
</evidence>
<dbReference type="EMBL" id="NMUH01009354">
    <property type="protein sequence ID" value="MQM19957.1"/>
    <property type="molecule type" value="Genomic_DNA"/>
</dbReference>
<accession>A0A843XLS2</accession>
<dbReference type="Proteomes" id="UP000652761">
    <property type="component" value="Unassembled WGS sequence"/>
</dbReference>
<name>A0A843XLS2_COLES</name>
<gene>
    <name evidence="1" type="ORF">Taro_052973</name>
</gene>
<reference evidence="1" key="1">
    <citation type="submission" date="2017-07" db="EMBL/GenBank/DDBJ databases">
        <title>Taro Niue Genome Assembly and Annotation.</title>
        <authorList>
            <person name="Atibalentja N."/>
            <person name="Keating K."/>
            <person name="Fields C.J."/>
        </authorList>
    </citation>
    <scope>NUCLEOTIDE SEQUENCE</scope>
    <source>
        <strain evidence="1">Niue_2</strain>
        <tissue evidence="1">Leaf</tissue>
    </source>
</reference>
<dbReference type="OrthoDB" id="783706at2759"/>
<dbReference type="AlphaFoldDB" id="A0A843XLS2"/>
<keyword evidence="2" id="KW-1185">Reference proteome</keyword>
<comment type="caution">
    <text evidence="1">The sequence shown here is derived from an EMBL/GenBank/DDBJ whole genome shotgun (WGS) entry which is preliminary data.</text>
</comment>
<protein>
    <submittedName>
        <fullName evidence="1">Uncharacterized protein</fullName>
    </submittedName>
</protein>